<sequence>MFKKLKIGLCILTFSMFALASTSFAANWPIFHKGNTLIKGKVRITDTLTVDGKLDVSGDVTFTGGRTVMFTLLPGDIVLPPNNPPIATITAGGTGNVWAVLQFDGGAGSADDHIQFAWVVPDGYVADSGRMNIFWSCESAETALDTVTFDMTVLAVTPTESVDQTPQAFTAVNNVSWAGVADEVFKQQLNFEVDTITVDDIV</sequence>
<gene>
    <name evidence="1" type="ORF">LCGC14_2658810</name>
</gene>
<accession>A0A0F9C2W3</accession>
<proteinExistence type="predicted"/>
<dbReference type="EMBL" id="LAZR01046311">
    <property type="protein sequence ID" value="KKK96834.1"/>
    <property type="molecule type" value="Genomic_DNA"/>
</dbReference>
<name>A0A0F9C2W3_9ZZZZ</name>
<comment type="caution">
    <text evidence="1">The sequence shown here is derived from an EMBL/GenBank/DDBJ whole genome shotgun (WGS) entry which is preliminary data.</text>
</comment>
<protein>
    <submittedName>
        <fullName evidence="1">Uncharacterized protein</fullName>
    </submittedName>
</protein>
<organism evidence="1">
    <name type="scientific">marine sediment metagenome</name>
    <dbReference type="NCBI Taxonomy" id="412755"/>
    <lineage>
        <taxon>unclassified sequences</taxon>
        <taxon>metagenomes</taxon>
        <taxon>ecological metagenomes</taxon>
    </lineage>
</organism>
<dbReference type="AlphaFoldDB" id="A0A0F9C2W3"/>
<reference evidence="1" key="1">
    <citation type="journal article" date="2015" name="Nature">
        <title>Complex archaea that bridge the gap between prokaryotes and eukaryotes.</title>
        <authorList>
            <person name="Spang A."/>
            <person name="Saw J.H."/>
            <person name="Jorgensen S.L."/>
            <person name="Zaremba-Niedzwiedzka K."/>
            <person name="Martijn J."/>
            <person name="Lind A.E."/>
            <person name="van Eijk R."/>
            <person name="Schleper C."/>
            <person name="Guy L."/>
            <person name="Ettema T.J."/>
        </authorList>
    </citation>
    <scope>NUCLEOTIDE SEQUENCE</scope>
</reference>
<evidence type="ECO:0000313" key="1">
    <source>
        <dbReference type="EMBL" id="KKK96834.1"/>
    </source>
</evidence>
<feature type="non-terminal residue" evidence="1">
    <location>
        <position position="202"/>
    </location>
</feature>